<gene>
    <name evidence="1" type="ORF">TNCT_406341</name>
</gene>
<keyword evidence="2" id="KW-1185">Reference proteome</keyword>
<comment type="caution">
    <text evidence="1">The sequence shown here is derived from an EMBL/GenBank/DDBJ whole genome shotgun (WGS) entry which is preliminary data.</text>
</comment>
<protein>
    <submittedName>
        <fullName evidence="1">Uncharacterized protein</fullName>
    </submittedName>
</protein>
<evidence type="ECO:0000313" key="2">
    <source>
        <dbReference type="Proteomes" id="UP000887116"/>
    </source>
</evidence>
<reference evidence="1" key="1">
    <citation type="submission" date="2020-07" db="EMBL/GenBank/DDBJ databases">
        <title>Multicomponent nature underlies the extraordinary mechanical properties of spider dragline silk.</title>
        <authorList>
            <person name="Kono N."/>
            <person name="Nakamura H."/>
            <person name="Mori M."/>
            <person name="Yoshida Y."/>
            <person name="Ohtoshi R."/>
            <person name="Malay A.D."/>
            <person name="Moran D.A.P."/>
            <person name="Tomita M."/>
            <person name="Numata K."/>
            <person name="Arakawa K."/>
        </authorList>
    </citation>
    <scope>NUCLEOTIDE SEQUENCE</scope>
</reference>
<dbReference type="EMBL" id="BMAO01032236">
    <property type="protein sequence ID" value="GFQ80742.1"/>
    <property type="molecule type" value="Genomic_DNA"/>
</dbReference>
<sequence length="77" mass="8432">MAENLPGLKVIEVMGVTIGQTARDCADTVDNTRILRAEANCKELGLEANCKEARTLHRALKAADNYNFEEMGGLHQT</sequence>
<evidence type="ECO:0000313" key="1">
    <source>
        <dbReference type="EMBL" id="GFQ80742.1"/>
    </source>
</evidence>
<dbReference type="AlphaFoldDB" id="A0A8X6FIR1"/>
<dbReference type="Proteomes" id="UP000887116">
    <property type="component" value="Unassembled WGS sequence"/>
</dbReference>
<name>A0A8X6FIR1_TRICU</name>
<proteinExistence type="predicted"/>
<organism evidence="1 2">
    <name type="scientific">Trichonephila clavata</name>
    <name type="common">Joro spider</name>
    <name type="synonym">Nephila clavata</name>
    <dbReference type="NCBI Taxonomy" id="2740835"/>
    <lineage>
        <taxon>Eukaryota</taxon>
        <taxon>Metazoa</taxon>
        <taxon>Ecdysozoa</taxon>
        <taxon>Arthropoda</taxon>
        <taxon>Chelicerata</taxon>
        <taxon>Arachnida</taxon>
        <taxon>Araneae</taxon>
        <taxon>Araneomorphae</taxon>
        <taxon>Entelegynae</taxon>
        <taxon>Araneoidea</taxon>
        <taxon>Nephilidae</taxon>
        <taxon>Trichonephila</taxon>
    </lineage>
</organism>
<accession>A0A8X6FIR1</accession>